<comment type="caution">
    <text evidence="2">The sequence shown here is derived from an EMBL/GenBank/DDBJ whole genome shotgun (WGS) entry which is preliminary data.</text>
</comment>
<keyword evidence="1" id="KW-1133">Transmembrane helix</keyword>
<name>A0ABQ4NSL1_9GAMM</name>
<evidence type="ECO:0000313" key="3">
    <source>
        <dbReference type="Proteomes" id="UP000761574"/>
    </source>
</evidence>
<dbReference type="RefSeq" id="WP_119979171.1">
    <property type="nucleotide sequence ID" value="NZ_BPFB01000058.1"/>
</dbReference>
<dbReference type="PANTHER" id="PTHR34219:SF6">
    <property type="entry name" value="BLR3280 PROTEIN"/>
    <property type="match status" value="1"/>
</dbReference>
<gene>
    <name evidence="2" type="ORF">TUM4630_32970</name>
</gene>
<keyword evidence="3" id="KW-1185">Reference proteome</keyword>
<feature type="transmembrane region" description="Helical" evidence="1">
    <location>
        <begin position="12"/>
        <end position="32"/>
    </location>
</feature>
<accession>A0ABQ4NSL1</accession>
<reference evidence="2 3" key="1">
    <citation type="submission" date="2021-05" db="EMBL/GenBank/DDBJ databases">
        <title>Molecular characterization for Shewanella algae harboring chromosomal blaOXA-55-like strains isolated from clinical and environment sample.</title>
        <authorList>
            <person name="Ohama Y."/>
            <person name="Aoki K."/>
            <person name="Harada S."/>
            <person name="Moriya K."/>
            <person name="Ishii Y."/>
            <person name="Tateda K."/>
        </authorList>
    </citation>
    <scope>NUCLEOTIDE SEQUENCE [LARGE SCALE GENOMIC DNA]</scope>
    <source>
        <strain evidence="2 3">LMG 23746</strain>
    </source>
</reference>
<dbReference type="Proteomes" id="UP000761574">
    <property type="component" value="Unassembled WGS sequence"/>
</dbReference>
<sequence length="355" mass="40347">MNLVPALKWFHNWVGFAVSITMLIVLTTGVYLGSVDIIKRLDNQGQTFMPLSTEQKAAALQSLFERYPEMTTVRFPTEYKPYIQASMRGKSIAFDNQLNELSVSASANIPFYSTIFWLHRNFLLGDVGKYTNAWASLLGGAITLVGIYLWWRVRKSFRLKQSIPRNTRSSSLVKSHIQLGLFISVPLFILCVSGFLITYKGLWIDAVKSVPSSDIAYPMSQQSDWLSQLNTAQQFWPESQLVAVSKPRNDKAPELIYSIRFNSHNDVWLREADQISMNHQQGIIQTALKHSDRPLSGQIATFVRPLHDALNMPLSYVVLITLVSCVGTLILSFSLVTFCRRTFKRKRSYALNTQH</sequence>
<evidence type="ECO:0000256" key="1">
    <source>
        <dbReference type="SAM" id="Phobius"/>
    </source>
</evidence>
<evidence type="ECO:0008006" key="4">
    <source>
        <dbReference type="Google" id="ProtNLM"/>
    </source>
</evidence>
<protein>
    <recommendedName>
        <fullName evidence="4">Iron-regulated membrane protein</fullName>
    </recommendedName>
</protein>
<dbReference type="Pfam" id="PF03929">
    <property type="entry name" value="PepSY_TM"/>
    <property type="match status" value="1"/>
</dbReference>
<feature type="transmembrane region" description="Helical" evidence="1">
    <location>
        <begin position="98"/>
        <end position="119"/>
    </location>
</feature>
<feature type="transmembrane region" description="Helical" evidence="1">
    <location>
        <begin position="131"/>
        <end position="151"/>
    </location>
</feature>
<proteinExistence type="predicted"/>
<feature type="transmembrane region" description="Helical" evidence="1">
    <location>
        <begin position="179"/>
        <end position="199"/>
    </location>
</feature>
<keyword evidence="1" id="KW-0472">Membrane</keyword>
<keyword evidence="1" id="KW-0812">Transmembrane</keyword>
<dbReference type="PANTHER" id="PTHR34219">
    <property type="entry name" value="IRON-REGULATED INNER MEMBRANE PROTEIN-RELATED"/>
    <property type="match status" value="1"/>
</dbReference>
<feature type="transmembrane region" description="Helical" evidence="1">
    <location>
        <begin position="314"/>
        <end position="338"/>
    </location>
</feature>
<evidence type="ECO:0000313" key="2">
    <source>
        <dbReference type="EMBL" id="GIU02180.1"/>
    </source>
</evidence>
<dbReference type="InterPro" id="IPR005625">
    <property type="entry name" value="PepSY-ass_TM"/>
</dbReference>
<organism evidence="2 3">
    <name type="scientific">Shewanella algidipiscicola</name>
    <dbReference type="NCBI Taxonomy" id="614070"/>
    <lineage>
        <taxon>Bacteria</taxon>
        <taxon>Pseudomonadati</taxon>
        <taxon>Pseudomonadota</taxon>
        <taxon>Gammaproteobacteria</taxon>
        <taxon>Alteromonadales</taxon>
        <taxon>Shewanellaceae</taxon>
        <taxon>Shewanella</taxon>
    </lineage>
</organism>
<dbReference type="EMBL" id="BPFB01000058">
    <property type="protein sequence ID" value="GIU02180.1"/>
    <property type="molecule type" value="Genomic_DNA"/>
</dbReference>